<gene>
    <name evidence="9" type="primary">LOC116219117</name>
</gene>
<dbReference type="OrthoDB" id="120976at2759"/>
<dbReference type="InterPro" id="IPR051261">
    <property type="entry name" value="NLR"/>
</dbReference>
<organism evidence="8 9">
    <name type="scientific">Clupea harengus</name>
    <name type="common">Atlantic herring</name>
    <dbReference type="NCBI Taxonomy" id="7950"/>
    <lineage>
        <taxon>Eukaryota</taxon>
        <taxon>Metazoa</taxon>
        <taxon>Chordata</taxon>
        <taxon>Craniata</taxon>
        <taxon>Vertebrata</taxon>
        <taxon>Euteleostomi</taxon>
        <taxon>Actinopterygii</taxon>
        <taxon>Neopterygii</taxon>
        <taxon>Teleostei</taxon>
        <taxon>Clupei</taxon>
        <taxon>Clupeiformes</taxon>
        <taxon>Clupeoidei</taxon>
        <taxon>Clupeidae</taxon>
        <taxon>Clupea</taxon>
    </lineage>
</organism>
<evidence type="ECO:0000256" key="1">
    <source>
        <dbReference type="ARBA" id="ARBA00004496"/>
    </source>
</evidence>
<protein>
    <submittedName>
        <fullName evidence="9">NACHT, LRR and PYD domains-containing protein 12-like</fullName>
    </submittedName>
</protein>
<dbReference type="AlphaFoldDB" id="A0A8M1K6D2"/>
<dbReference type="PROSITE" id="PS50837">
    <property type="entry name" value="NACHT"/>
    <property type="match status" value="1"/>
</dbReference>
<dbReference type="KEGG" id="char:116219117"/>
<keyword evidence="4" id="KW-0677">Repeat</keyword>
<evidence type="ECO:0000259" key="7">
    <source>
        <dbReference type="PROSITE" id="PS50837"/>
    </source>
</evidence>
<keyword evidence="3" id="KW-0433">Leucine-rich repeat</keyword>
<dbReference type="PANTHER" id="PTHR24106">
    <property type="entry name" value="NACHT, LRR AND CARD DOMAINS-CONTAINING"/>
    <property type="match status" value="1"/>
</dbReference>
<evidence type="ECO:0000256" key="6">
    <source>
        <dbReference type="ARBA" id="ARBA00022840"/>
    </source>
</evidence>
<feature type="domain" description="NACHT" evidence="7">
    <location>
        <begin position="64"/>
        <end position="195"/>
    </location>
</feature>
<keyword evidence="8" id="KW-1185">Reference proteome</keyword>
<evidence type="ECO:0000256" key="5">
    <source>
        <dbReference type="ARBA" id="ARBA00022741"/>
    </source>
</evidence>
<dbReference type="Pfam" id="PF14484">
    <property type="entry name" value="FISNA"/>
    <property type="match status" value="1"/>
</dbReference>
<reference evidence="9" key="1">
    <citation type="submission" date="2025-08" db="UniProtKB">
        <authorList>
            <consortium name="RefSeq"/>
        </authorList>
    </citation>
    <scope>IDENTIFICATION</scope>
</reference>
<dbReference type="InterPro" id="IPR041075">
    <property type="entry name" value="NOD1/2_WH"/>
</dbReference>
<keyword evidence="6" id="KW-0067">ATP-binding</keyword>
<accession>A0A8M1K6D2</accession>
<dbReference type="Pfam" id="PF17776">
    <property type="entry name" value="NLRC4_HD2"/>
    <property type="match status" value="1"/>
</dbReference>
<dbReference type="Pfam" id="PF05729">
    <property type="entry name" value="NACHT"/>
    <property type="match status" value="1"/>
</dbReference>
<evidence type="ECO:0000313" key="9">
    <source>
        <dbReference type="RefSeq" id="XP_042559456.1"/>
    </source>
</evidence>
<proteinExistence type="predicted"/>
<keyword evidence="5" id="KW-0547">Nucleotide-binding</keyword>
<dbReference type="RefSeq" id="XP_042559456.1">
    <property type="nucleotide sequence ID" value="XM_042703522.1"/>
</dbReference>
<evidence type="ECO:0000313" key="8">
    <source>
        <dbReference type="Proteomes" id="UP000515152"/>
    </source>
</evidence>
<dbReference type="SMART" id="SM00368">
    <property type="entry name" value="LRR_RI"/>
    <property type="match status" value="11"/>
</dbReference>
<sequence length="962" mass="108172">MGKRRKLQDIYTELCIIEGTTGVNNVHEVAAMQLRQMETRTCSGNSVELSNIFSDHYQTDEPAKKVLTLGIAGVGKTVAVQKFVLDWAENTNYEDIELVFVLPFRELNKHKDDNCTLSDLLLKFYPELELRESTKLKGAVLFVFDGLDESRLELDLKKFICDPKEKSPVAILITSLITGKMLPSAFIWVTTRPAAAKKDLCDLFDRVTEVQGFNEHQREEYLQKIIPEKAEQVITLLKKMRSLYIMCQIPVVCQITAIVLGETREEQKEIPKNLTEIYTQFCVFQINRMNDRYPEDKKMSAEEKGQLLVKLGKLAFKYLEKDTLIFYEKDLAECGINLKLGAQQSGLCTQIFKKENTISGESMFSFVHLTVQEFLAALYMLHSHATDKVNLLIKTWSMEWIFWWFKNSRFDLYKMSLNRALQSQNGHLDLCVRFLLGLAPMLEPKITHPLNLWLPKLAVRDVSIKKTVQYIKEKIGEDKSPERLINLFHCLNELGDNSLVEEINRKMKSAGKEMNLTPAQCSALAYLLLMSAEKLDEFDLKKYLRSEEGLRRMLPVVKVSKRVWLNQCHLYKESCEMMASVLKGFQSSESHLRELDMSGNDLQDEGFDLLCEGLTHPRCKLEKLRLADCNLSQRSCKIVTSALQSENSPLRDVDLGDNDLQKSGGLLLSALQSPNCKLETLRLAGCKLTGRVLALTLQGANPHLRELNISDSELQDCEGELLQQPLNQDCKIRLIGCNLTHTSSAVVTSVLQSFISQLSGLDMSGCDLQTSEEKLLSGLRNPNCQLKTLGLKGCKLTDESHKIVASILLSATSLLELDLGDNELGDSGVQLLSKGLSSPHCKLQALRLTACKLTHKSCTIVATCLQSATSLLELDLGDNELGDSGVQLLSKGLSSPHCKLQTLRLSGCLITHKGCSFLASALKSNPSYLKELDLNNNHLGYSGVRELTYTLNDQNSKLETFR</sequence>
<evidence type="ECO:0000256" key="2">
    <source>
        <dbReference type="ARBA" id="ARBA00022490"/>
    </source>
</evidence>
<dbReference type="GeneID" id="116219117"/>
<keyword evidence="2" id="KW-0963">Cytoplasm</keyword>
<evidence type="ECO:0000256" key="4">
    <source>
        <dbReference type="ARBA" id="ARBA00022737"/>
    </source>
</evidence>
<evidence type="ECO:0000256" key="3">
    <source>
        <dbReference type="ARBA" id="ARBA00022614"/>
    </source>
</evidence>
<dbReference type="InterPro" id="IPR041267">
    <property type="entry name" value="NLRP_HD2"/>
</dbReference>
<dbReference type="GO" id="GO:0005524">
    <property type="term" value="F:ATP binding"/>
    <property type="evidence" value="ECO:0007669"/>
    <property type="project" value="UniProtKB-KW"/>
</dbReference>
<dbReference type="InterPro" id="IPR007111">
    <property type="entry name" value="NACHT_NTPase"/>
</dbReference>
<comment type="subcellular location">
    <subcellularLocation>
        <location evidence="1">Cytoplasm</location>
    </subcellularLocation>
</comment>
<dbReference type="InterPro" id="IPR029495">
    <property type="entry name" value="NACHT-assoc"/>
</dbReference>
<dbReference type="Pfam" id="PF17779">
    <property type="entry name" value="WHD_NOD2"/>
    <property type="match status" value="1"/>
</dbReference>
<dbReference type="Proteomes" id="UP000515152">
    <property type="component" value="Chromosome 24"/>
</dbReference>
<name>A0A8M1K6D2_CLUHA</name>
<dbReference type="Pfam" id="PF13516">
    <property type="entry name" value="LRR_6"/>
    <property type="match status" value="6"/>
</dbReference>
<dbReference type="InterPro" id="IPR001611">
    <property type="entry name" value="Leu-rich_rpt"/>
</dbReference>
<dbReference type="GO" id="GO:0005737">
    <property type="term" value="C:cytoplasm"/>
    <property type="evidence" value="ECO:0007669"/>
    <property type="project" value="UniProtKB-SubCell"/>
</dbReference>